<dbReference type="OrthoDB" id="8446047at2"/>
<protein>
    <submittedName>
        <fullName evidence="2">Thiamine monophosphate synthase</fullName>
    </submittedName>
</protein>
<reference evidence="2" key="1">
    <citation type="submission" date="2014-08" db="EMBL/GenBank/DDBJ databases">
        <title>Draft genome sequences of Sphingobium herbicidovorans.</title>
        <authorList>
            <person name="Gan H.M."/>
            <person name="Gan H.Y."/>
            <person name="Savka M.A."/>
        </authorList>
    </citation>
    <scope>NUCLEOTIDE SEQUENCE [LARGE SCALE GENOMIC DNA]</scope>
    <source>
        <strain evidence="2">NBRC 16415</strain>
    </source>
</reference>
<dbReference type="CDD" id="cd00564">
    <property type="entry name" value="TMP_TenI"/>
    <property type="match status" value="1"/>
</dbReference>
<organism evidence="2 3">
    <name type="scientific">Sphingobium herbicidovorans (strain ATCC 700291 / DSM 11019 / CCUG 56400 / KCTC 2939 / LMG 18315 / NBRC 16415 / MH)</name>
    <name type="common">Sphingomonas herbicidovorans</name>
    <dbReference type="NCBI Taxonomy" id="1219045"/>
    <lineage>
        <taxon>Bacteria</taxon>
        <taxon>Pseudomonadati</taxon>
        <taxon>Pseudomonadota</taxon>
        <taxon>Alphaproteobacteria</taxon>
        <taxon>Sphingomonadales</taxon>
        <taxon>Sphingomonadaceae</taxon>
        <taxon>Sphingobium</taxon>
    </lineage>
</organism>
<dbReference type="InterPro" id="IPR013785">
    <property type="entry name" value="Aldolase_TIM"/>
</dbReference>
<dbReference type="GO" id="GO:0009228">
    <property type="term" value="P:thiamine biosynthetic process"/>
    <property type="evidence" value="ECO:0007669"/>
    <property type="project" value="UniProtKB-KW"/>
</dbReference>
<dbReference type="EMBL" id="JFZA02000060">
    <property type="protein sequence ID" value="KFG88564.1"/>
    <property type="molecule type" value="Genomic_DNA"/>
</dbReference>
<dbReference type="InterPro" id="IPR022998">
    <property type="entry name" value="ThiamineP_synth_TenI"/>
</dbReference>
<name>A0A086P596_SPHHM</name>
<evidence type="ECO:0000259" key="1">
    <source>
        <dbReference type="Pfam" id="PF02581"/>
    </source>
</evidence>
<keyword evidence="3" id="KW-1185">Reference proteome</keyword>
<sequence length="189" mass="19973">MTGRYAKNLPSIWLVTDERVPAATLVESAARLPRGRGGVLFRHHASGMAERRALFDRIAAIARRRRLVLLLAGPARQAAAWGADGWHGRSVGGAARLLLHSMAVHDARELRDAARRGADLVFLSPLFPTRSHPGGRVLGRAKFAALALRAGMPVIALGGVQAKHEHMLRGIGAAGWAAIDGLTAVGGVG</sequence>
<proteinExistence type="predicted"/>
<evidence type="ECO:0000313" key="2">
    <source>
        <dbReference type="EMBL" id="KFG88564.1"/>
    </source>
</evidence>
<evidence type="ECO:0000313" key="3">
    <source>
        <dbReference type="Proteomes" id="UP000024284"/>
    </source>
</evidence>
<dbReference type="SUPFAM" id="SSF51391">
    <property type="entry name" value="Thiamin phosphate synthase"/>
    <property type="match status" value="1"/>
</dbReference>
<dbReference type="PATRIC" id="fig|1219045.3.peg.3809"/>
<dbReference type="InterPro" id="IPR036206">
    <property type="entry name" value="ThiamineP_synth_sf"/>
</dbReference>
<comment type="caution">
    <text evidence="2">The sequence shown here is derived from an EMBL/GenBank/DDBJ whole genome shotgun (WGS) entry which is preliminary data.</text>
</comment>
<dbReference type="eggNOG" id="COG0352">
    <property type="taxonomic scope" value="Bacteria"/>
</dbReference>
<dbReference type="RefSeq" id="WP_037469036.1">
    <property type="nucleotide sequence ID" value="NZ_BCZD01000015.1"/>
</dbReference>
<dbReference type="AlphaFoldDB" id="A0A086P596"/>
<accession>A0A086P596</accession>
<dbReference type="STRING" id="76947.GCA_002080435_01827"/>
<gene>
    <name evidence="2" type="ORF">BV98_003750</name>
</gene>
<feature type="domain" description="Thiamine phosphate synthase/TenI" evidence="1">
    <location>
        <begin position="14"/>
        <end position="181"/>
    </location>
</feature>
<dbReference type="Proteomes" id="UP000024284">
    <property type="component" value="Unassembled WGS sequence"/>
</dbReference>
<dbReference type="Gene3D" id="3.20.20.70">
    <property type="entry name" value="Aldolase class I"/>
    <property type="match status" value="1"/>
</dbReference>
<dbReference type="Pfam" id="PF02581">
    <property type="entry name" value="TMP-TENI"/>
    <property type="match status" value="1"/>
</dbReference>